<dbReference type="InterPro" id="IPR035992">
    <property type="entry name" value="Ricin_B-like_lectins"/>
</dbReference>
<dbReference type="VEuPathDB" id="FungiDB:A1Q1_03297"/>
<dbReference type="HOGENOM" id="CLU_2098538_0_0_1"/>
<proteinExistence type="predicted"/>
<gene>
    <name evidence="2" type="ORF">A1Q1_03297</name>
</gene>
<dbReference type="Proteomes" id="UP000002748">
    <property type="component" value="Unassembled WGS sequence"/>
</dbReference>
<organism evidence="2 3">
    <name type="scientific">Trichosporon asahii var. asahii (strain ATCC 90039 / CBS 2479 / JCM 2466 / KCTC 7840 / NBRC 103889/ NCYC 2677 / UAMH 7654)</name>
    <name type="common">Yeast</name>
    <dbReference type="NCBI Taxonomy" id="1186058"/>
    <lineage>
        <taxon>Eukaryota</taxon>
        <taxon>Fungi</taxon>
        <taxon>Dikarya</taxon>
        <taxon>Basidiomycota</taxon>
        <taxon>Agaricomycotina</taxon>
        <taxon>Tremellomycetes</taxon>
        <taxon>Trichosporonales</taxon>
        <taxon>Trichosporonaceae</taxon>
        <taxon>Trichosporon</taxon>
    </lineage>
</organism>
<dbReference type="RefSeq" id="XP_014179052.1">
    <property type="nucleotide sequence ID" value="XM_014323577.1"/>
</dbReference>
<evidence type="ECO:0008006" key="4">
    <source>
        <dbReference type="Google" id="ProtNLM"/>
    </source>
</evidence>
<reference evidence="2 3" key="1">
    <citation type="journal article" date="2012" name="Eukaryot. Cell">
        <title>Draft genome sequence of CBS 2479, the standard type strain of Trichosporon asahii.</title>
        <authorList>
            <person name="Yang R.Y."/>
            <person name="Li H.T."/>
            <person name="Zhu H."/>
            <person name="Zhou G.P."/>
            <person name="Wang M."/>
            <person name="Wang L."/>
        </authorList>
    </citation>
    <scope>NUCLEOTIDE SEQUENCE [LARGE SCALE GENOMIC DNA]</scope>
    <source>
        <strain evidence="3">ATCC 90039 / CBS 2479 / JCM 2466 / KCTC 7840 / NCYC 2677 / UAMH 7654</strain>
    </source>
</reference>
<protein>
    <recommendedName>
        <fullName evidence="4">Ricin B lectin domain-containing protein</fullName>
    </recommendedName>
</protein>
<evidence type="ECO:0000313" key="3">
    <source>
        <dbReference type="Proteomes" id="UP000002748"/>
    </source>
</evidence>
<dbReference type="GeneID" id="25986810"/>
<accession>J5SW13</accession>
<comment type="caution">
    <text evidence="2">The sequence shown here is derived from an EMBL/GenBank/DDBJ whole genome shotgun (WGS) entry which is preliminary data.</text>
</comment>
<evidence type="ECO:0000256" key="1">
    <source>
        <dbReference type="SAM" id="SignalP"/>
    </source>
</evidence>
<dbReference type="CDD" id="cd00161">
    <property type="entry name" value="beta-trefoil_Ricin-like"/>
    <property type="match status" value="1"/>
</dbReference>
<keyword evidence="1" id="KW-0732">Signal</keyword>
<dbReference type="AlphaFoldDB" id="J5SW13"/>
<feature type="chain" id="PRO_5003784910" description="Ricin B lectin domain-containing protein" evidence="1">
    <location>
        <begin position="17"/>
        <end position="116"/>
    </location>
</feature>
<dbReference type="KEGG" id="tasa:A1Q1_03297"/>
<dbReference type="SUPFAM" id="SSF50370">
    <property type="entry name" value="Ricin B-like lectins"/>
    <property type="match status" value="1"/>
</dbReference>
<sequence length="116" mass="12683">MLTYLTLIGIASTVAAKGAYIEWAGGGDARFLSATSDYLFDGTSQYEYIGAGTWTWNTTGEPAPLRFKFLDTGLCLSVNGARLELSKCDTATQWRFVQVDDHGSRIKLEGTGECRE</sequence>
<evidence type="ECO:0000313" key="2">
    <source>
        <dbReference type="EMBL" id="EJT47836.1"/>
    </source>
</evidence>
<dbReference type="EMBL" id="ALBS01000227">
    <property type="protein sequence ID" value="EJT47836.1"/>
    <property type="molecule type" value="Genomic_DNA"/>
</dbReference>
<dbReference type="Gene3D" id="2.80.10.50">
    <property type="match status" value="1"/>
</dbReference>
<name>J5SW13_TRIAS</name>
<feature type="signal peptide" evidence="1">
    <location>
        <begin position="1"/>
        <end position="16"/>
    </location>
</feature>